<dbReference type="GO" id="GO:0005768">
    <property type="term" value="C:endosome"/>
    <property type="evidence" value="ECO:0007669"/>
    <property type="project" value="UniProtKB-SubCell"/>
</dbReference>
<dbReference type="GeneID" id="63786909"/>
<evidence type="ECO:0000256" key="6">
    <source>
        <dbReference type="ARBA" id="ARBA00022753"/>
    </source>
</evidence>
<evidence type="ECO:0000313" key="10">
    <source>
        <dbReference type="EMBL" id="ORY87654.1"/>
    </source>
</evidence>
<dbReference type="OMA" id="DRMQDVF"/>
<dbReference type="EMBL" id="MCFI01000001">
    <property type="protein sequence ID" value="ORY87654.1"/>
    <property type="molecule type" value="Genomic_DNA"/>
</dbReference>
<protein>
    <recommendedName>
        <fullName evidence="4">Biogenesis of lysosome-related organelles complex 1 subunit KXD1</fullName>
    </recommendedName>
    <alternativeName>
        <fullName evidence="7">KxDL homolog</fullName>
    </alternativeName>
</protein>
<comment type="function">
    <text evidence="1">Component of the biogenesis of lysosome-related organelles complex-1 (BLOC-1) involved in endosomal cargo sorting.</text>
</comment>
<comment type="subcellular location">
    <subcellularLocation>
        <location evidence="2">Endosome</location>
    </subcellularLocation>
</comment>
<keyword evidence="11" id="KW-1185">Reference proteome</keyword>
<name>A0A1Y2FWH9_PROLT</name>
<dbReference type="GO" id="GO:0007032">
    <property type="term" value="P:endosome organization"/>
    <property type="evidence" value="ECO:0007669"/>
    <property type="project" value="TreeGrafter"/>
</dbReference>
<dbReference type="Proteomes" id="UP000193685">
    <property type="component" value="Unassembled WGS sequence"/>
</dbReference>
<dbReference type="InterPro" id="IPR051390">
    <property type="entry name" value="BLOC-1_subunit_KXD1"/>
</dbReference>
<evidence type="ECO:0000256" key="8">
    <source>
        <dbReference type="SAM" id="MobiDB-lite"/>
    </source>
</evidence>
<comment type="similarity">
    <text evidence="3">Belongs to the KXD1 family.</text>
</comment>
<evidence type="ECO:0000256" key="4">
    <source>
        <dbReference type="ARBA" id="ARBA00016207"/>
    </source>
</evidence>
<dbReference type="AlphaFoldDB" id="A0A1Y2FWH9"/>
<comment type="caution">
    <text evidence="10">The sequence shown here is derived from an EMBL/GenBank/DDBJ whole genome shotgun (WGS) entry which is preliminary data.</text>
</comment>
<accession>A0A1Y2FWH9</accession>
<keyword evidence="5" id="KW-0813">Transport</keyword>
<proteinExistence type="inferred from homology"/>
<evidence type="ECO:0000256" key="5">
    <source>
        <dbReference type="ARBA" id="ARBA00022448"/>
    </source>
</evidence>
<sequence>MSDQSSSYAGSAADEALSSSSNNLHHNQASTSDLLDQVAKHLTTTLHETLTSLTLDRCIAVQSQTSGSLHAAQMTLQEVNARTVAQLPAVKADFVKGIALAAQIKQDLQALQARIRKCQDKARAQMPVEFHLAMDELAEPEPDDDD</sequence>
<keyword evidence="6" id="KW-0967">Endosome</keyword>
<evidence type="ECO:0000256" key="3">
    <source>
        <dbReference type="ARBA" id="ARBA00005913"/>
    </source>
</evidence>
<dbReference type="GO" id="GO:0032880">
    <property type="term" value="P:regulation of protein localization"/>
    <property type="evidence" value="ECO:0007669"/>
    <property type="project" value="TreeGrafter"/>
</dbReference>
<dbReference type="OrthoDB" id="4089816at2759"/>
<dbReference type="InterPro" id="IPR019371">
    <property type="entry name" value="KxDL_dom"/>
</dbReference>
<dbReference type="Pfam" id="PF10241">
    <property type="entry name" value="KxDL"/>
    <property type="match status" value="1"/>
</dbReference>
<gene>
    <name evidence="10" type="ORF">BCR37DRAFT_384965</name>
</gene>
<organism evidence="10 11">
    <name type="scientific">Protomyces lactucae-debilis</name>
    <dbReference type="NCBI Taxonomy" id="2754530"/>
    <lineage>
        <taxon>Eukaryota</taxon>
        <taxon>Fungi</taxon>
        <taxon>Dikarya</taxon>
        <taxon>Ascomycota</taxon>
        <taxon>Taphrinomycotina</taxon>
        <taxon>Taphrinomycetes</taxon>
        <taxon>Taphrinales</taxon>
        <taxon>Protomycetaceae</taxon>
        <taxon>Protomyces</taxon>
    </lineage>
</organism>
<evidence type="ECO:0000259" key="9">
    <source>
        <dbReference type="Pfam" id="PF10241"/>
    </source>
</evidence>
<dbReference type="RefSeq" id="XP_040728149.1">
    <property type="nucleotide sequence ID" value="XM_040870310.1"/>
</dbReference>
<feature type="region of interest" description="Disordered" evidence="8">
    <location>
        <begin position="1"/>
        <end position="25"/>
    </location>
</feature>
<evidence type="ECO:0000256" key="1">
    <source>
        <dbReference type="ARBA" id="ARBA00002069"/>
    </source>
</evidence>
<evidence type="ECO:0000256" key="7">
    <source>
        <dbReference type="ARBA" id="ARBA00029808"/>
    </source>
</evidence>
<dbReference type="GO" id="GO:0031083">
    <property type="term" value="C:BLOC-1 complex"/>
    <property type="evidence" value="ECO:0007669"/>
    <property type="project" value="TreeGrafter"/>
</dbReference>
<dbReference type="PANTHER" id="PTHR37787:SF1">
    <property type="entry name" value="BIOGENESIS OF LYSOSOME-RELATED ORGANELLES COMPLEX 1 SUBUNIT KXD1"/>
    <property type="match status" value="1"/>
</dbReference>
<feature type="domain" description="KxDL" evidence="9">
    <location>
        <begin position="46"/>
        <end position="130"/>
    </location>
</feature>
<reference evidence="10 11" key="1">
    <citation type="submission" date="2016-07" db="EMBL/GenBank/DDBJ databases">
        <title>Pervasive Adenine N6-methylation of Active Genes in Fungi.</title>
        <authorList>
            <consortium name="DOE Joint Genome Institute"/>
            <person name="Mondo S.J."/>
            <person name="Dannebaum R.O."/>
            <person name="Kuo R.C."/>
            <person name="Labutti K."/>
            <person name="Haridas S."/>
            <person name="Kuo A."/>
            <person name="Salamov A."/>
            <person name="Ahrendt S.R."/>
            <person name="Lipzen A."/>
            <person name="Sullivan W."/>
            <person name="Andreopoulos W.B."/>
            <person name="Clum A."/>
            <person name="Lindquist E."/>
            <person name="Daum C."/>
            <person name="Ramamoorthy G.K."/>
            <person name="Gryganskyi A."/>
            <person name="Culley D."/>
            <person name="Magnuson J.K."/>
            <person name="James T.Y."/>
            <person name="O'Malley M.A."/>
            <person name="Stajich J.E."/>
            <person name="Spatafora J.W."/>
            <person name="Visel A."/>
            <person name="Grigoriev I.V."/>
        </authorList>
    </citation>
    <scope>NUCLEOTIDE SEQUENCE [LARGE SCALE GENOMIC DNA]</scope>
    <source>
        <strain evidence="10 11">12-1054</strain>
    </source>
</reference>
<dbReference type="PANTHER" id="PTHR37787">
    <property type="entry name" value="BIOGENESIS OF LYSOSOME-RELATED ORGANELLES COMPLEX 1 SUBUNIT KXD1"/>
    <property type="match status" value="1"/>
</dbReference>
<evidence type="ECO:0000313" key="11">
    <source>
        <dbReference type="Proteomes" id="UP000193685"/>
    </source>
</evidence>
<evidence type="ECO:0000256" key="2">
    <source>
        <dbReference type="ARBA" id="ARBA00004177"/>
    </source>
</evidence>